<organism evidence="2 3">
    <name type="scientific">Tegillarca granosa</name>
    <name type="common">Malaysian cockle</name>
    <name type="synonym">Anadara granosa</name>
    <dbReference type="NCBI Taxonomy" id="220873"/>
    <lineage>
        <taxon>Eukaryota</taxon>
        <taxon>Metazoa</taxon>
        <taxon>Spiralia</taxon>
        <taxon>Lophotrochozoa</taxon>
        <taxon>Mollusca</taxon>
        <taxon>Bivalvia</taxon>
        <taxon>Autobranchia</taxon>
        <taxon>Pteriomorphia</taxon>
        <taxon>Arcoida</taxon>
        <taxon>Arcoidea</taxon>
        <taxon>Arcidae</taxon>
        <taxon>Tegillarca</taxon>
    </lineage>
</organism>
<dbReference type="Pfam" id="PF03129">
    <property type="entry name" value="HGTP_anticodon"/>
    <property type="match status" value="1"/>
</dbReference>
<evidence type="ECO:0000259" key="1">
    <source>
        <dbReference type="Pfam" id="PF03129"/>
    </source>
</evidence>
<dbReference type="InterPro" id="IPR004154">
    <property type="entry name" value="Anticodon-bd"/>
</dbReference>
<keyword evidence="3" id="KW-1185">Reference proteome</keyword>
<dbReference type="InterPro" id="IPR045864">
    <property type="entry name" value="aa-tRNA-synth_II/BPL/LPL"/>
</dbReference>
<dbReference type="PANTHER" id="PTHR10745:SF8">
    <property type="entry name" value="DNA POLYMERASE SUBUNIT GAMMA-2, MITOCHONDRIAL"/>
    <property type="match status" value="1"/>
</dbReference>
<dbReference type="EMBL" id="JARBDR010000214">
    <property type="protein sequence ID" value="KAJ8319517.1"/>
    <property type="molecule type" value="Genomic_DNA"/>
</dbReference>
<name>A0ABQ9FS49_TEGGR</name>
<dbReference type="Proteomes" id="UP001217089">
    <property type="component" value="Unassembled WGS sequence"/>
</dbReference>
<comment type="caution">
    <text evidence="2">The sequence shown here is derived from an EMBL/GenBank/DDBJ whole genome shotgun (WGS) entry which is preliminary data.</text>
</comment>
<sequence length="345" mass="40083">MRIRKPGHQQWSASIYRFYQESKDIFNQWKIYGRHDLKLDGWHQRNLLRLWNWMVTTRRNTYPVESSLITSVETDPESLGLSSIRKGLSKDCYNHFPQICRVVNYKLPFTIVQTALLQQPILYHSTTVLQVTTPSHLITILCLYFSSITTTNLVSQHYCSPSDNTKSFDNLIRYRLQWWRQCKNRNKSVIPHIIESNLVLERGITAYLFDAFTEKQKISFKKKEADTTSGDNRQVLQFSTALAPYKVAIAISGSRTREVKEIANHLLEELKKTGLDTLDFDDVCSLESQIVRNDEMGIPFTVIVNDNTLETGIVSCRNRDTTLKEQNHITKLKETLLLQLNKIHV</sequence>
<protein>
    <recommendedName>
        <fullName evidence="1">Anticodon-binding domain-containing protein</fullName>
    </recommendedName>
</protein>
<dbReference type="InterPro" id="IPR036621">
    <property type="entry name" value="Anticodon-bd_dom_sf"/>
</dbReference>
<dbReference type="InterPro" id="IPR027031">
    <property type="entry name" value="Gly-tRNA_synthase/POLG2"/>
</dbReference>
<gene>
    <name evidence="2" type="ORF">KUTeg_004608</name>
</gene>
<evidence type="ECO:0000313" key="2">
    <source>
        <dbReference type="EMBL" id="KAJ8319517.1"/>
    </source>
</evidence>
<accession>A0ABQ9FS49</accession>
<dbReference type="PANTHER" id="PTHR10745">
    <property type="entry name" value="GLYCYL-TRNA SYNTHETASE/DNA POLYMERASE SUBUNIT GAMMA-2"/>
    <property type="match status" value="1"/>
</dbReference>
<proteinExistence type="predicted"/>
<feature type="domain" description="Anticodon-binding" evidence="1">
    <location>
        <begin position="246"/>
        <end position="336"/>
    </location>
</feature>
<dbReference type="Gene3D" id="3.30.930.10">
    <property type="entry name" value="Bira Bifunctional Protein, Domain 2"/>
    <property type="match status" value="2"/>
</dbReference>
<dbReference type="SUPFAM" id="SSF52954">
    <property type="entry name" value="Class II aaRS ABD-related"/>
    <property type="match status" value="1"/>
</dbReference>
<dbReference type="SUPFAM" id="SSF55681">
    <property type="entry name" value="Class II aaRS and biotin synthetases"/>
    <property type="match status" value="1"/>
</dbReference>
<reference evidence="2 3" key="1">
    <citation type="submission" date="2022-12" db="EMBL/GenBank/DDBJ databases">
        <title>Chromosome-level genome of Tegillarca granosa.</title>
        <authorList>
            <person name="Kim J."/>
        </authorList>
    </citation>
    <scope>NUCLEOTIDE SEQUENCE [LARGE SCALE GENOMIC DNA]</scope>
    <source>
        <strain evidence="2">Teg-2019</strain>
        <tissue evidence="2">Adductor muscle</tissue>
    </source>
</reference>
<evidence type="ECO:0000313" key="3">
    <source>
        <dbReference type="Proteomes" id="UP001217089"/>
    </source>
</evidence>
<dbReference type="Gene3D" id="3.40.50.800">
    <property type="entry name" value="Anticodon-binding domain"/>
    <property type="match status" value="1"/>
</dbReference>